<evidence type="ECO:0000259" key="3">
    <source>
        <dbReference type="SMART" id="SM00563"/>
    </source>
</evidence>
<evidence type="ECO:0000256" key="2">
    <source>
        <dbReference type="ARBA" id="ARBA00023315"/>
    </source>
</evidence>
<dbReference type="Pfam" id="PF01553">
    <property type="entry name" value="Acyltransferase"/>
    <property type="match status" value="1"/>
</dbReference>
<dbReference type="GO" id="GO:0003841">
    <property type="term" value="F:1-acylglycerol-3-phosphate O-acyltransferase activity"/>
    <property type="evidence" value="ECO:0007669"/>
    <property type="project" value="TreeGrafter"/>
</dbReference>
<dbReference type="PANTHER" id="PTHR10434">
    <property type="entry name" value="1-ACYL-SN-GLYCEROL-3-PHOSPHATE ACYLTRANSFERASE"/>
    <property type="match status" value="1"/>
</dbReference>
<dbReference type="GO" id="GO:0005783">
    <property type="term" value="C:endoplasmic reticulum"/>
    <property type="evidence" value="ECO:0007669"/>
    <property type="project" value="TreeGrafter"/>
</dbReference>
<feature type="domain" description="Phospholipid/glycerol acyltransferase" evidence="3">
    <location>
        <begin position="81"/>
        <end position="209"/>
    </location>
</feature>
<dbReference type="SUPFAM" id="SSF69593">
    <property type="entry name" value="Glycerol-3-phosphate (1)-acyltransferase"/>
    <property type="match status" value="1"/>
</dbReference>
<name>A0A7S3YTW4_9EUKA</name>
<organism evidence="4">
    <name type="scientific">Lotharella globosa</name>
    <dbReference type="NCBI Taxonomy" id="91324"/>
    <lineage>
        <taxon>Eukaryota</taxon>
        <taxon>Sar</taxon>
        <taxon>Rhizaria</taxon>
        <taxon>Cercozoa</taxon>
        <taxon>Chlorarachniophyceae</taxon>
        <taxon>Lotharella</taxon>
    </lineage>
</organism>
<dbReference type="EMBL" id="HBIV01018459">
    <property type="protein sequence ID" value="CAE0661786.1"/>
    <property type="molecule type" value="Transcribed_RNA"/>
</dbReference>
<proteinExistence type="predicted"/>
<gene>
    <name evidence="4" type="ORF">LGLO00237_LOCUS13381</name>
</gene>
<dbReference type="PANTHER" id="PTHR10434:SF48">
    <property type="entry name" value="PUTATIVE-RELATED"/>
    <property type="match status" value="1"/>
</dbReference>
<dbReference type="CDD" id="cd07989">
    <property type="entry name" value="LPLAT_AGPAT-like"/>
    <property type="match status" value="1"/>
</dbReference>
<reference evidence="4" key="1">
    <citation type="submission" date="2021-01" db="EMBL/GenBank/DDBJ databases">
        <authorList>
            <person name="Corre E."/>
            <person name="Pelletier E."/>
            <person name="Niang G."/>
            <person name="Scheremetjew M."/>
            <person name="Finn R."/>
            <person name="Kale V."/>
            <person name="Holt S."/>
            <person name="Cochrane G."/>
            <person name="Meng A."/>
            <person name="Brown T."/>
            <person name="Cohen L."/>
        </authorList>
    </citation>
    <scope>NUCLEOTIDE SEQUENCE</scope>
    <source>
        <strain evidence="4">CCCM811</strain>
    </source>
</reference>
<keyword evidence="1" id="KW-0808">Transferase</keyword>
<dbReference type="SMART" id="SM00563">
    <property type="entry name" value="PlsC"/>
    <property type="match status" value="1"/>
</dbReference>
<sequence>MYQTYFKICMAVTLINVRLWSELFHLLPLSKETKETMTMSALAIGLQCFWASQFQISQALDPGMAKAWNEIAATLKKGRSVFLLVNHVSKLDGLLMAMLAPVSILQKCKTLMMHRLFNAFLTGRIWKLCGHLPVYFKSDEHGKFSVDKERQAGVNTQLKEFLGKGRILIFCPEGQINKDPKTLQPFRRGSFAMPAEMGMDIWAFTTHNCDKVWPKDADMGGFPTTVKVTLTKLMDGDETKADTPEEIKAACVTMASKCQSRMQVVVDKYYATEQGDSKKSQ</sequence>
<dbReference type="InterPro" id="IPR002123">
    <property type="entry name" value="Plipid/glycerol_acylTrfase"/>
</dbReference>
<accession>A0A7S3YTW4</accession>
<keyword evidence="2" id="KW-0012">Acyltransferase</keyword>
<dbReference type="GO" id="GO:0006654">
    <property type="term" value="P:phosphatidic acid biosynthetic process"/>
    <property type="evidence" value="ECO:0007669"/>
    <property type="project" value="TreeGrafter"/>
</dbReference>
<protein>
    <recommendedName>
        <fullName evidence="3">Phospholipid/glycerol acyltransferase domain-containing protein</fullName>
    </recommendedName>
</protein>
<dbReference type="AlphaFoldDB" id="A0A7S3YTW4"/>
<evidence type="ECO:0000313" key="4">
    <source>
        <dbReference type="EMBL" id="CAE0661786.1"/>
    </source>
</evidence>
<evidence type="ECO:0000256" key="1">
    <source>
        <dbReference type="ARBA" id="ARBA00022679"/>
    </source>
</evidence>